<reference evidence="4" key="1">
    <citation type="submission" date="2021-02" db="EMBL/GenBank/DDBJ databases">
        <authorList>
            <person name="Dougan E. K."/>
            <person name="Rhodes N."/>
            <person name="Thang M."/>
            <person name="Chan C."/>
        </authorList>
    </citation>
    <scope>NUCLEOTIDE SEQUENCE</scope>
</reference>
<feature type="compositionally biased region" description="Basic and acidic residues" evidence="2">
    <location>
        <begin position="2579"/>
        <end position="2593"/>
    </location>
</feature>
<proteinExistence type="predicted"/>
<evidence type="ECO:0000256" key="1">
    <source>
        <dbReference type="SAM" id="Coils"/>
    </source>
</evidence>
<keyword evidence="1" id="KW-0175">Coiled coil</keyword>
<feature type="domain" description="Fe2OG dioxygenase" evidence="3">
    <location>
        <begin position="837"/>
        <end position="939"/>
    </location>
</feature>
<evidence type="ECO:0000259" key="3">
    <source>
        <dbReference type="PROSITE" id="PS51471"/>
    </source>
</evidence>
<evidence type="ECO:0000256" key="2">
    <source>
        <dbReference type="SAM" id="MobiDB-lite"/>
    </source>
</evidence>
<feature type="compositionally biased region" description="Polar residues" evidence="2">
    <location>
        <begin position="71"/>
        <end position="82"/>
    </location>
</feature>
<feature type="region of interest" description="Disordered" evidence="2">
    <location>
        <begin position="2548"/>
        <end position="2665"/>
    </location>
</feature>
<evidence type="ECO:0000313" key="4">
    <source>
        <dbReference type="EMBL" id="CAE6970116.1"/>
    </source>
</evidence>
<dbReference type="Proteomes" id="UP000604046">
    <property type="component" value="Unassembled WGS sequence"/>
</dbReference>
<feature type="region of interest" description="Disordered" evidence="2">
    <location>
        <begin position="534"/>
        <end position="571"/>
    </location>
</feature>
<dbReference type="InterPro" id="IPR005123">
    <property type="entry name" value="Oxoglu/Fe-dep_dioxygenase_dom"/>
</dbReference>
<feature type="compositionally biased region" description="Low complexity" evidence="2">
    <location>
        <begin position="2562"/>
        <end position="2578"/>
    </location>
</feature>
<feature type="compositionally biased region" description="Gly residues" evidence="2">
    <location>
        <begin position="1104"/>
        <end position="1123"/>
    </location>
</feature>
<dbReference type="EMBL" id="CAJNDS010000144">
    <property type="protein sequence ID" value="CAE6970116.1"/>
    <property type="molecule type" value="Genomic_DNA"/>
</dbReference>
<evidence type="ECO:0000313" key="5">
    <source>
        <dbReference type="Proteomes" id="UP000604046"/>
    </source>
</evidence>
<organism evidence="4 5">
    <name type="scientific">Symbiodinium natans</name>
    <dbReference type="NCBI Taxonomy" id="878477"/>
    <lineage>
        <taxon>Eukaryota</taxon>
        <taxon>Sar</taxon>
        <taxon>Alveolata</taxon>
        <taxon>Dinophyceae</taxon>
        <taxon>Suessiales</taxon>
        <taxon>Symbiodiniaceae</taxon>
        <taxon>Symbiodinium</taxon>
    </lineage>
</organism>
<sequence length="2781" mass="309249">MSDSAPLNPAGIPIPEDGASSLSMSFDGNAPGDEAPPRDSEPPLTTNALRIHDMRLFQRGAVSEAAAPTGAPSSLSTTTPWQVVSPHERQASAPNVAERGSLQTFNPTAPSFSMPNSATMNSLMIGEQRLMQNQANVSQTFIQNDRSPLIEQIAEHRHNQILGQITNSFQEQMLSMGSHVMSGVSKLRVELAQAETRLGEEEQQARARFSTGQTQLESQALEINMARGEAHALAEKLRSAESHADLSYARLQEQLHLAEAKAMSNADLMNSELDSVRVSAAQATNAVQASSEVEINRLSAEVRDFRVVVSQESEKRKAAERENAELKLQLSKAIAALEAHANASSSVPTVPPGLVPTIPINTPPQDGMGPRFRRPPDGGGPDDGDDGGSDDDDSRLSPKQLKALLKSLARSSKKSGDDKDTEDEGSKNKSKEAEKIVFPKFPTPEQQILFLLHKYFATNALHNSVYDMEDLLSVTMTNENLVTFIRRPSGACHASTPEGAIRAPSHTHTRQRPWSAQSLEVAVTVETNAPSCIRESQVLRLRPEDSKGSKNSKGSNGSRKSGGSGRKKGGGHSIPTAVCLLGAMMAGTAHHADAYTLRKDESCWPSHYSEFTHLALAAVSFDDSPDYINFPLRDGELKYSVEYPKRTFTSSWSTEDVPSGNAQSTRDALMAARMLRASVRSSLDGVPAKCNFCCDTEFGCDHCIPKGLRVTCPAKPDAALCSHPMEWIGDTGSAQDLISERELADLVPFESDCPINISTANGPGYANRNCVPCKKDRRIIRSRRSAIRVKDDRDSKYLVFGAFSHGGMQGITKRSKSYPKVIQYLLGYLRKHGVDGPVTSLAVNCNSDVKMHKDVNNHRDHDNFTISLGDFTGGQLWVHDNCIEKNQRDTEVMTSPSGDSMVGKLWDSRENVVTFNPKSYHCVTPWKGERWSITAYVNRAIHKLSPDEITKLKEYGFLVPRRSVEVPAAPVEIDEEMTLHDLAMMDLPKSSPDREEASYLLNRAIRLLILKDECIAALQHFVSSSDEAYQFHVPNGEFVFPMRERYEKVQQGLATDALEGPVSQSLTNQDAEPALEQDSVDADRKDEPSLVIDPKSGKMIPIPEGGGYYDSGGTLGRRYGGTRGSRKPDSIPSDLWVRLSKKQKDKAIEDEVRENALRELESGGGGSSGSSGKPAAVANASKDEWVIRGDKLIRFHYIPRKELFSPDLTDCPVPIASLGRDRVTKIMPLGGTEIIPDADEWRNVRRRNKKLSYKWIGRTEFSVIARPDSSGQATVGSQDFPCMPTVPTAEDPHRTKVARAFPETFQEITEAIAMVARPVGKKELMTDSDAQASLDMEWDKLIKKKAWDMSTVREWDDVSKEAAKKGKKAHVGKIFEICVEKGSELPKGNPLRKFKGRTVFQGNNVRDENNDTALFSELGSSPATMEAGKVLDAYGHAPNHGVEQADGKQAYTQTTLKGADTWVRLPRERWPKEWIGKYKDPVVRLRLALYGHPDSGGFWEQHCEKRLKEVGFELVYPAAWPSVFFHPTLRLLLAVYVDDFKMAGPKENLAKGWELIGSRIDMVPFKPRAAEALALDLGSHRLTVAAPLGKEDSPTETWEERKARIEDFKLALQDSTLGGWIDVLYRYAQEELEALNEWPTKQRLRVEKAVRNLRLLLARHDVCGITVLTGDHHSEVFPTGPEYGLCMEQHADAMLALGINIVDPIEMYGHTSKPDDFHADASDRNKQVMVPWHCSLLRGVFVNHQLMKVRDQLVANQRDVVFHNHFLMGKAEPFLTVPPASAQLIHKPIEDPNPPQAREAEEEIVLSGPLLGEMEEPSMMQVPEVPNAQEEISDLDFARLDTRPGAGCVVEGAESALLNVITEDIIKATFEAVKDATEEELKQAAVEAQVVNLDDFVEAEELPAEAKGRETYVAQPGRIEGAASSADVRPPAGPTAAMEESEDEVVIMDAPLTSEATIQKPFTPAAKPKPPALPRWMTADQLPPLPDDYRWLTPGARVALSKKISFLTRGFAEIRAPHLHVKAAEDHSLRWDEFFEKLSQMWRGLRVENVVDALLHNDKLRFEIKVNFGLNKLVVFHAIRAIQGHNATLLSDETDLNDTHAAVYHLAESWFPTLKDRPPVGTEGIKSEMWTEMKDFLAGREPGPIYEEHVLRRWQSKSPMPGCYIDFLCSEAEDLSFDEYKHICNNMHSPFQIAEDENITVNGEAINADDVTFHTEAKTDVTYRSKLEHYVIQEFVDFPTLRCGSCNRDFVDGMINCPWCSVRISAESDMAHVTETKRARDEASRRGTGIDLLAIAPRKGLAMNRHRVRQGRDDDDISLPAAVRGKCLAMKKSLAKRGGGDHLLELLDEPLDAYNYVSKGIDIGSLAQLELFTRLHNPAPGGDARGRKEFAGSHNADARLSIAWMPGDTEIVLNRAFFIAFSSRLYILDEAAMLIYATQQTYFGQRFPFSILGFDGEIYTPEPASVTELAAQLAEFFKVQLGFAGTYDDPAPTEVTMSGNLRIPEGFASMGQTQLNEVLRDTRFYDRRLARTAYDPEWVRASRARSAGYMRAPPPPGRDGPRASSSRRYGRASASPARQHSEGANDPTRDRTRSSSAYGANRGRSPRRTGSYVEPTSKATPPRLRSATPRPPAARRQSSQQDQPAASRRRVEPTNPTETEGEWLRARRERVNQMIETRLDELTQLLERPLGITFPYDVDGEEINGREPRHPRFNRLEAYYWAMLYARDQHYIQEEEVVNCIPSFGQLNRVVVYDYENVIWYLNGWEHKVTDPFTGETTRRY</sequence>
<dbReference type="PROSITE" id="PS51471">
    <property type="entry name" value="FE2OG_OXY"/>
    <property type="match status" value="1"/>
</dbReference>
<dbReference type="OrthoDB" id="7920740at2759"/>
<feature type="region of interest" description="Disordered" evidence="2">
    <location>
        <begin position="1923"/>
        <end position="1942"/>
    </location>
</feature>
<gene>
    <name evidence="4" type="ORF">SNAT2548_LOCUS2455</name>
</gene>
<feature type="region of interest" description="Disordered" evidence="2">
    <location>
        <begin position="63"/>
        <end position="94"/>
    </location>
</feature>
<feature type="compositionally biased region" description="Low complexity" evidence="2">
    <location>
        <begin position="549"/>
        <end position="561"/>
    </location>
</feature>
<protein>
    <recommendedName>
        <fullName evidence="3">Fe2OG dioxygenase domain-containing protein</fullName>
    </recommendedName>
</protein>
<name>A0A812I0N7_9DINO</name>
<feature type="coiled-coil region" evidence="1">
    <location>
        <begin position="309"/>
        <end position="336"/>
    </location>
</feature>
<comment type="caution">
    <text evidence="4">The sequence shown here is derived from an EMBL/GenBank/DDBJ whole genome shotgun (WGS) entry which is preliminary data.</text>
</comment>
<keyword evidence="5" id="KW-1185">Reference proteome</keyword>
<feature type="compositionally biased region" description="Low complexity" evidence="2">
    <location>
        <begin position="2619"/>
        <end position="2641"/>
    </location>
</feature>
<feature type="region of interest" description="Disordered" evidence="2">
    <location>
        <begin position="1059"/>
        <end position="1132"/>
    </location>
</feature>
<accession>A0A812I0N7</accession>
<feature type="compositionally biased region" description="Acidic residues" evidence="2">
    <location>
        <begin position="380"/>
        <end position="393"/>
    </location>
</feature>
<feature type="region of interest" description="Disordered" evidence="2">
    <location>
        <begin position="1"/>
        <end position="45"/>
    </location>
</feature>
<feature type="compositionally biased region" description="Basic and acidic residues" evidence="2">
    <location>
        <begin position="414"/>
        <end position="437"/>
    </location>
</feature>
<feature type="region of interest" description="Disordered" evidence="2">
    <location>
        <begin position="408"/>
        <end position="438"/>
    </location>
</feature>
<feature type="region of interest" description="Disordered" evidence="2">
    <location>
        <begin position="343"/>
        <end position="396"/>
    </location>
</feature>
<feature type="region of interest" description="Disordered" evidence="2">
    <location>
        <begin position="495"/>
        <end position="514"/>
    </location>
</feature>